<accession>A0A3Q0EMU3</accession>
<keyword evidence="1" id="KW-1185">Reference proteome</keyword>
<evidence type="ECO:0000313" key="2">
    <source>
        <dbReference type="RefSeq" id="XP_022633208.1"/>
    </source>
</evidence>
<evidence type="ECO:0000313" key="1">
    <source>
        <dbReference type="Proteomes" id="UP000087766"/>
    </source>
</evidence>
<dbReference type="RefSeq" id="XP_022633208.1">
    <property type="nucleotide sequence ID" value="XM_022777487.1"/>
</dbReference>
<organism evidence="1 2">
    <name type="scientific">Vigna radiata var. radiata</name>
    <name type="common">Mung bean</name>
    <name type="synonym">Phaseolus aureus</name>
    <dbReference type="NCBI Taxonomy" id="3916"/>
    <lineage>
        <taxon>Eukaryota</taxon>
        <taxon>Viridiplantae</taxon>
        <taxon>Streptophyta</taxon>
        <taxon>Embryophyta</taxon>
        <taxon>Tracheophyta</taxon>
        <taxon>Spermatophyta</taxon>
        <taxon>Magnoliopsida</taxon>
        <taxon>eudicotyledons</taxon>
        <taxon>Gunneridae</taxon>
        <taxon>Pentapetalae</taxon>
        <taxon>rosids</taxon>
        <taxon>fabids</taxon>
        <taxon>Fabales</taxon>
        <taxon>Fabaceae</taxon>
        <taxon>Papilionoideae</taxon>
        <taxon>50 kb inversion clade</taxon>
        <taxon>NPAAA clade</taxon>
        <taxon>indigoferoid/millettioid clade</taxon>
        <taxon>Phaseoleae</taxon>
        <taxon>Vigna</taxon>
    </lineage>
</organism>
<proteinExistence type="predicted"/>
<gene>
    <name evidence="2" type="primary">LOC111241054</name>
</gene>
<dbReference type="GeneID" id="111241054"/>
<sequence>MAFSKWRASNFKDLCKTVRFFSTFFEQTVRLSTTCSLTRIKTPTPTSSDSHFSYLQEQVSQIKYFRVFTQIKQGNGTVFSQFQWRDAARGEVVNKHGGAIFQFLQMTLS</sequence>
<dbReference type="Proteomes" id="UP000087766">
    <property type="component" value="Unplaced"/>
</dbReference>
<dbReference type="AlphaFoldDB" id="A0A3Q0EMU3"/>
<dbReference type="KEGG" id="vra:111241054"/>
<reference evidence="2" key="1">
    <citation type="submission" date="2025-08" db="UniProtKB">
        <authorList>
            <consortium name="RefSeq"/>
        </authorList>
    </citation>
    <scope>IDENTIFICATION</scope>
    <source>
        <tissue evidence="2">Leaf</tissue>
    </source>
</reference>
<name>A0A3Q0EMU3_VIGRR</name>
<protein>
    <submittedName>
        <fullName evidence="2">Uncharacterized protein LOC111241054</fullName>
    </submittedName>
</protein>